<dbReference type="EMBL" id="JAHWXS010000002">
    <property type="protein sequence ID" value="MFK5732585.1"/>
    <property type="molecule type" value="Genomic_DNA"/>
</dbReference>
<dbReference type="Proteomes" id="UP000599879">
    <property type="component" value="Unassembled WGS sequence"/>
</dbReference>
<organism evidence="2">
    <name type="scientific">Pseudomonas urmiensis</name>
    <dbReference type="NCBI Taxonomy" id="2745493"/>
    <lineage>
        <taxon>Bacteria</taxon>
        <taxon>Pseudomonadati</taxon>
        <taxon>Pseudomonadota</taxon>
        <taxon>Gammaproteobacteria</taxon>
        <taxon>Pseudomonadales</taxon>
        <taxon>Pseudomonadaceae</taxon>
        <taxon>Pseudomonas</taxon>
    </lineage>
</organism>
<dbReference type="EMBL" id="JABWRE020000001">
    <property type="protein sequence ID" value="MBV4535770.1"/>
    <property type="molecule type" value="Genomic_DNA"/>
</dbReference>
<reference evidence="4" key="5">
    <citation type="submission" date="2021-07" db="EMBL/GenBank/DDBJ databases">
        <authorList>
            <person name="Wevar Oller A.L."/>
            <person name="Talano M.A."/>
            <person name="Torres Tejerizo G.A."/>
            <person name="Agostini E."/>
        </authorList>
    </citation>
    <scope>NUCLEOTIDE SEQUENCE</scope>
    <source>
        <strain evidence="4">AW4</strain>
    </source>
</reference>
<reference evidence="2" key="3">
    <citation type="submission" date="2020-07" db="EMBL/GenBank/DDBJ databases">
        <authorList>
            <person name="Lood C."/>
            <person name="Girard L."/>
        </authorList>
    </citation>
    <scope>NUCLEOTIDE SEQUENCE</scope>
    <source>
        <strain evidence="2">SWRI10</strain>
    </source>
</reference>
<dbReference type="Proteomes" id="UP001621534">
    <property type="component" value="Unassembled WGS sequence"/>
</dbReference>
<dbReference type="EMBL" id="JABWRE010000002">
    <property type="protein sequence ID" value="MBC3439989.1"/>
    <property type="molecule type" value="Genomic_DNA"/>
</dbReference>
<evidence type="ECO:0000313" key="4">
    <source>
        <dbReference type="EMBL" id="MFK5732585.1"/>
    </source>
</evidence>
<dbReference type="InterPro" id="IPR021245">
    <property type="entry name" value="DUF2790"/>
</dbReference>
<gene>
    <name evidence="3" type="ORF">HU737_007265</name>
    <name evidence="2" type="ORF">HU737_04790</name>
    <name evidence="4" type="ORF">KW869_03535</name>
</gene>
<comment type="caution">
    <text evidence="2">The sequence shown here is derived from an EMBL/GenBank/DDBJ whole genome shotgun (WGS) entry which is preliminary data.</text>
</comment>
<keyword evidence="5" id="KW-1185">Reference proteome</keyword>
<feature type="chain" id="PRO_5044696971" evidence="1">
    <location>
        <begin position="25"/>
        <end position="91"/>
    </location>
</feature>
<name>A0A923JUG6_9PSED</name>
<evidence type="ECO:0000313" key="3">
    <source>
        <dbReference type="EMBL" id="MBV4535770.1"/>
    </source>
</evidence>
<reference evidence="3" key="4">
    <citation type="submission" date="2021-06" db="EMBL/GenBank/DDBJ databases">
        <title>Updating the genus Pseudomonas: Description of 43 new species and partition of the Pseudomonas putida group.</title>
        <authorList>
            <person name="Girard L."/>
            <person name="Lood C."/>
            <person name="Vandamme P."/>
            <person name="Rokni-Zadeh H."/>
            <person name="Van Noort V."/>
            <person name="Hofte M."/>
            <person name="Lavigne R."/>
            <person name="De Mot R."/>
        </authorList>
    </citation>
    <scope>NUCLEOTIDE SEQUENCE</scope>
    <source>
        <strain evidence="3">SWRI10</strain>
    </source>
</reference>
<proteinExistence type="predicted"/>
<evidence type="ECO:0000313" key="5">
    <source>
        <dbReference type="Proteomes" id="UP001621534"/>
    </source>
</evidence>
<evidence type="ECO:0000313" key="2">
    <source>
        <dbReference type="EMBL" id="MBC3439989.1"/>
    </source>
</evidence>
<sequence>MNFKTLINASLVALLGFTAISAQANTQQMDDSSVMQYRYGDRLDVKKVLSVMDDQSNACGVVNTRMVYLDSHGQQQTLQYRTYASGGCHES</sequence>
<protein>
    <submittedName>
        <fullName evidence="2">DUF2790 domain-containing protein</fullName>
    </submittedName>
</protein>
<reference evidence="4 5" key="1">
    <citation type="journal article" date="2012" name="Plant Soil">
        <title>Screening of plant growth-promoting traits in arsenic-resistant bacteria isolated from the rhizosphere of soybean plants from Argentinean agricultural soil.</title>
        <authorList>
            <person name="Wevar Oller A.L."/>
            <person name="Talano M.A."/>
            <person name="Agostini E."/>
        </authorList>
    </citation>
    <scope>NUCLEOTIDE SEQUENCE [LARGE SCALE GENOMIC DNA]</scope>
    <source>
        <strain evidence="4 5">AW4</strain>
    </source>
</reference>
<keyword evidence="1" id="KW-0732">Signal</keyword>
<dbReference type="AlphaFoldDB" id="A0A923JUG6"/>
<accession>A0A923JUG6</accession>
<dbReference type="Gene3D" id="2.30.140.50">
    <property type="entry name" value="Protein of unknown function DUF2790"/>
    <property type="match status" value="1"/>
</dbReference>
<evidence type="ECO:0000256" key="1">
    <source>
        <dbReference type="SAM" id="SignalP"/>
    </source>
</evidence>
<reference evidence="2" key="2">
    <citation type="journal article" date="2020" name="Microorganisms">
        <title>Reliable Identification of Environmental Pseudomonas Isolates Using the rpoD Gene.</title>
        <authorList>
            <consortium name="The Broad Institute Genome Sequencing Platform"/>
            <person name="Girard L."/>
            <person name="Lood C."/>
            <person name="Rokni-Zadeh H."/>
            <person name="van Noort V."/>
            <person name="Lavigne R."/>
            <person name="De Mot R."/>
        </authorList>
    </citation>
    <scope>NUCLEOTIDE SEQUENCE</scope>
    <source>
        <strain evidence="2">SWRI10</strain>
    </source>
</reference>
<dbReference type="RefSeq" id="WP_186553556.1">
    <property type="nucleotide sequence ID" value="NZ_JABWRE020000001.1"/>
</dbReference>
<feature type="signal peptide" evidence="1">
    <location>
        <begin position="1"/>
        <end position="24"/>
    </location>
</feature>
<dbReference type="Pfam" id="PF10976">
    <property type="entry name" value="DUF2790"/>
    <property type="match status" value="1"/>
</dbReference>